<evidence type="ECO:0000313" key="3">
    <source>
        <dbReference type="Proteomes" id="UP000552700"/>
    </source>
</evidence>
<dbReference type="InterPro" id="IPR050965">
    <property type="entry name" value="UPF0336/Enoyl-CoA_hydratase"/>
</dbReference>
<protein>
    <submittedName>
        <fullName evidence="2">Acyl dehydratase</fullName>
    </submittedName>
</protein>
<comment type="caution">
    <text evidence="2">The sequence shown here is derived from an EMBL/GenBank/DDBJ whole genome shotgun (WGS) entry which is preliminary data.</text>
</comment>
<dbReference type="Pfam" id="PF13452">
    <property type="entry name" value="FAS1_DH_region"/>
    <property type="match status" value="1"/>
</dbReference>
<dbReference type="GO" id="GO:0019171">
    <property type="term" value="F:(3R)-hydroxyacyl-[acyl-carrier-protein] dehydratase activity"/>
    <property type="evidence" value="ECO:0007669"/>
    <property type="project" value="TreeGrafter"/>
</dbReference>
<dbReference type="InterPro" id="IPR016709">
    <property type="entry name" value="HadA-like"/>
</dbReference>
<sequence>MRRHYVRQSELTMAIDRSHIGVVSEPREIDVEKGQLRFFAKATGEINPVYFDEEAARAAGHPTIPAPPTFLFSLQLGAPAKRGDIFDPENGIGVDVRRILHGEQRFTYHRPIYAGDRMTLTTTTTDIYDKKGGALEFITQKTQGVNAAGQLCVEMQVVTVVRNG</sequence>
<dbReference type="Gene3D" id="3.10.129.10">
    <property type="entry name" value="Hotdog Thioesterase"/>
    <property type="match status" value="1"/>
</dbReference>
<keyword evidence="3" id="KW-1185">Reference proteome</keyword>
<dbReference type="CDD" id="cd03441">
    <property type="entry name" value="R_hydratase_like"/>
    <property type="match status" value="1"/>
</dbReference>
<feature type="domain" description="FAS1-like dehydratase" evidence="1">
    <location>
        <begin position="18"/>
        <end position="154"/>
    </location>
</feature>
<dbReference type="SUPFAM" id="SSF54637">
    <property type="entry name" value="Thioesterase/thiol ester dehydrase-isomerase"/>
    <property type="match status" value="1"/>
</dbReference>
<gene>
    <name evidence="2" type="ORF">FHS92_003069</name>
</gene>
<dbReference type="AlphaFoldDB" id="A0A841J9S4"/>
<proteinExistence type="predicted"/>
<organism evidence="2 3">
    <name type="scientific">Sphingobium subterraneum</name>
    <dbReference type="NCBI Taxonomy" id="627688"/>
    <lineage>
        <taxon>Bacteria</taxon>
        <taxon>Pseudomonadati</taxon>
        <taxon>Pseudomonadota</taxon>
        <taxon>Alphaproteobacteria</taxon>
        <taxon>Sphingomonadales</taxon>
        <taxon>Sphingomonadaceae</taxon>
        <taxon>Sphingobium</taxon>
    </lineage>
</organism>
<evidence type="ECO:0000313" key="2">
    <source>
        <dbReference type="EMBL" id="MBB6125308.1"/>
    </source>
</evidence>
<evidence type="ECO:0000259" key="1">
    <source>
        <dbReference type="Pfam" id="PF13452"/>
    </source>
</evidence>
<dbReference type="PANTHER" id="PTHR43437:SF3">
    <property type="entry name" value="HYDROXYACYL-THIOESTER DEHYDRATASE TYPE 2, MITOCHONDRIAL"/>
    <property type="match status" value="1"/>
</dbReference>
<dbReference type="InterPro" id="IPR039569">
    <property type="entry name" value="FAS1-like_DH_region"/>
</dbReference>
<dbReference type="PIRSF" id="PIRSF018072">
    <property type="entry name" value="UCP018072"/>
    <property type="match status" value="1"/>
</dbReference>
<dbReference type="InterPro" id="IPR029069">
    <property type="entry name" value="HotDog_dom_sf"/>
</dbReference>
<dbReference type="GO" id="GO:0006633">
    <property type="term" value="P:fatty acid biosynthetic process"/>
    <property type="evidence" value="ECO:0007669"/>
    <property type="project" value="TreeGrafter"/>
</dbReference>
<dbReference type="PANTHER" id="PTHR43437">
    <property type="entry name" value="HYDROXYACYL-THIOESTER DEHYDRATASE TYPE 2, MITOCHONDRIAL-RELATED"/>
    <property type="match status" value="1"/>
</dbReference>
<dbReference type="EMBL" id="JACIJP010000006">
    <property type="protein sequence ID" value="MBB6125308.1"/>
    <property type="molecule type" value="Genomic_DNA"/>
</dbReference>
<reference evidence="2 3" key="1">
    <citation type="submission" date="2020-08" db="EMBL/GenBank/DDBJ databases">
        <title>Genomic Encyclopedia of Type Strains, Phase IV (KMG-IV): sequencing the most valuable type-strain genomes for metagenomic binning, comparative biology and taxonomic classification.</title>
        <authorList>
            <person name="Goeker M."/>
        </authorList>
    </citation>
    <scope>NUCLEOTIDE SEQUENCE [LARGE SCALE GENOMIC DNA]</scope>
    <source>
        <strain evidence="2 3">DSM 102255</strain>
    </source>
</reference>
<name>A0A841J9S4_9SPHN</name>
<dbReference type="Proteomes" id="UP000552700">
    <property type="component" value="Unassembled WGS sequence"/>
</dbReference>
<accession>A0A841J9S4</accession>